<dbReference type="InterPro" id="IPR016181">
    <property type="entry name" value="Acyl_CoA_acyltransferase"/>
</dbReference>
<reference evidence="1 2" key="1">
    <citation type="submission" date="2017-04" db="EMBL/GenBank/DDBJ databases">
        <title>Complete genome sequence of Flavobacterium kingsejong AJ004.</title>
        <authorList>
            <person name="Lee P.C."/>
        </authorList>
    </citation>
    <scope>NUCLEOTIDE SEQUENCE [LARGE SCALE GENOMIC DNA]</scope>
    <source>
        <strain evidence="1 2">AJ004</strain>
    </source>
</reference>
<dbReference type="AlphaFoldDB" id="A0A2S1LPL8"/>
<dbReference type="EMBL" id="CP020919">
    <property type="protein sequence ID" value="AWG25707.1"/>
    <property type="molecule type" value="Genomic_DNA"/>
</dbReference>
<name>A0A2S1LPL8_9FLAO</name>
<proteinExistence type="predicted"/>
<keyword evidence="1" id="KW-0808">Transferase</keyword>
<dbReference type="Gene3D" id="3.40.630.30">
    <property type="match status" value="1"/>
</dbReference>
<accession>A0A2S1LPL8</accession>
<dbReference type="Proteomes" id="UP000244677">
    <property type="component" value="Chromosome"/>
</dbReference>
<sequence>MGNYSIRNYQQADYQKWNAFIATAKNATFLFHRDFMDYHADRFSDFSLMVYKGDDLIAVLPANTSGSIVISHQGLTYGGLVLGAATKLMEAIAIFRELLFHLYQLQKETVVLKVVPEIYHDLPSDEINYILFLAEGRLMRRDTLSVIDLQHPIGITSGRMEGVKKGIRQGLEIRETDDLKPFWNEILIPNLWDKHKTQPVHSLEEIQLLKTRFPKQIRQFDVVHQGRIVAGTTIFESNHVFHAQYISGNGQKNELGSVDFLYHHLLTAVFKDKKYFDFGISNEAQGRKLNSGLLFWKESFGARTIVHDFYEVATAHYDKLDSIAL</sequence>
<organism evidence="1 2">
    <name type="scientific">Flavobacterium kingsejongi</name>
    <dbReference type="NCBI Taxonomy" id="1678728"/>
    <lineage>
        <taxon>Bacteria</taxon>
        <taxon>Pseudomonadati</taxon>
        <taxon>Bacteroidota</taxon>
        <taxon>Flavobacteriia</taxon>
        <taxon>Flavobacteriales</taxon>
        <taxon>Flavobacteriaceae</taxon>
        <taxon>Flavobacterium</taxon>
    </lineage>
</organism>
<evidence type="ECO:0000313" key="2">
    <source>
        <dbReference type="Proteomes" id="UP000244677"/>
    </source>
</evidence>
<protein>
    <submittedName>
        <fullName evidence="1">GNAT family N-acetyltransferase</fullName>
    </submittedName>
</protein>
<gene>
    <name evidence="1" type="ORF">FK004_11005</name>
</gene>
<dbReference type="KEGG" id="fki:FK004_11005"/>
<dbReference type="GO" id="GO:0016740">
    <property type="term" value="F:transferase activity"/>
    <property type="evidence" value="ECO:0007669"/>
    <property type="project" value="UniProtKB-KW"/>
</dbReference>
<dbReference type="SUPFAM" id="SSF55729">
    <property type="entry name" value="Acyl-CoA N-acyltransferases (Nat)"/>
    <property type="match status" value="1"/>
</dbReference>
<evidence type="ECO:0000313" key="1">
    <source>
        <dbReference type="EMBL" id="AWG25707.1"/>
    </source>
</evidence>
<dbReference type="RefSeq" id="WP_108737280.1">
    <property type="nucleotide sequence ID" value="NZ_CP020919.1"/>
</dbReference>
<keyword evidence="2" id="KW-1185">Reference proteome</keyword>
<dbReference type="OrthoDB" id="9808687at2"/>